<evidence type="ECO:0008006" key="3">
    <source>
        <dbReference type="Google" id="ProtNLM"/>
    </source>
</evidence>
<protein>
    <recommendedName>
        <fullName evidence="3">DUF4160 domain-containing protein</fullName>
    </recommendedName>
</protein>
<dbReference type="AlphaFoldDB" id="A0A450Y8Y6"/>
<evidence type="ECO:0000313" key="1">
    <source>
        <dbReference type="EMBL" id="VFK37973.1"/>
    </source>
</evidence>
<dbReference type="EMBL" id="CAADFR010000019">
    <property type="protein sequence ID" value="VFK37973.1"/>
    <property type="molecule type" value="Genomic_DNA"/>
</dbReference>
<proteinExistence type="predicted"/>
<accession>A0A450Y8Y6</accession>
<dbReference type="Pfam" id="PF13711">
    <property type="entry name" value="DUF4160"/>
    <property type="match status" value="1"/>
</dbReference>
<dbReference type="EMBL" id="CAADFU010000018">
    <property type="protein sequence ID" value="VFK42612.1"/>
    <property type="molecule type" value="Genomic_DNA"/>
</dbReference>
<organism evidence="1">
    <name type="scientific">Candidatus Kentrum sp. SD</name>
    <dbReference type="NCBI Taxonomy" id="2126332"/>
    <lineage>
        <taxon>Bacteria</taxon>
        <taxon>Pseudomonadati</taxon>
        <taxon>Pseudomonadota</taxon>
        <taxon>Gammaproteobacteria</taxon>
        <taxon>Candidatus Kentrum</taxon>
    </lineage>
</organism>
<reference evidence="1" key="1">
    <citation type="submission" date="2019-02" db="EMBL/GenBank/DDBJ databases">
        <authorList>
            <person name="Gruber-Vodicka R. H."/>
            <person name="Seah K. B. B."/>
        </authorList>
    </citation>
    <scope>NUCLEOTIDE SEQUENCE</scope>
    <source>
        <strain evidence="2">BECK_S1320</strain>
        <strain evidence="1">BECK_S1321</strain>
    </source>
</reference>
<gene>
    <name evidence="2" type="ORF">BECKSD772E_GA0070983_101833</name>
    <name evidence="1" type="ORF">BECKSD772F_GA0070984_101932</name>
</gene>
<evidence type="ECO:0000313" key="2">
    <source>
        <dbReference type="EMBL" id="VFK42612.1"/>
    </source>
</evidence>
<sequence length="69" mass="8213">MPFISRFFGIIIAMYWGDHCPPHFHAKYGDYEITVNIFTGIIKGRFPKRTLRNERYDMSSNAMSYTRMN</sequence>
<name>A0A450Y8Y6_9GAMM</name>
<dbReference type="InterPro" id="IPR025427">
    <property type="entry name" value="DUF4160"/>
</dbReference>